<protein>
    <recommendedName>
        <fullName evidence="1">DUF362 domain-containing protein</fullName>
    </recommendedName>
</protein>
<dbReference type="AlphaFoldDB" id="X1J3R5"/>
<name>X1J3R5_9ZZZZ</name>
<evidence type="ECO:0000313" key="2">
    <source>
        <dbReference type="EMBL" id="GAH89361.1"/>
    </source>
</evidence>
<evidence type="ECO:0000259" key="1">
    <source>
        <dbReference type="Pfam" id="PF04015"/>
    </source>
</evidence>
<feature type="non-terminal residue" evidence="2">
    <location>
        <position position="1"/>
    </location>
</feature>
<dbReference type="Pfam" id="PF04015">
    <property type="entry name" value="DUF362"/>
    <property type="match status" value="1"/>
</dbReference>
<organism evidence="2">
    <name type="scientific">marine sediment metagenome</name>
    <dbReference type="NCBI Taxonomy" id="412755"/>
    <lineage>
        <taxon>unclassified sequences</taxon>
        <taxon>metagenomes</taxon>
        <taxon>ecological metagenomes</taxon>
    </lineage>
</organism>
<sequence length="217" mass="23674">WKRKFHCEGLNWGIVDLNKAVKPGLTIVDGTFATDSASRTMHPLGVIVASNDLVATDAVCARLMGFDPLKIEHIRFAQEAGLGIADLSKIEIRGEKLEEFIGKVAFQPPENPFEFAKQSKGGIRIIQGNPCSTCLTALGSALASFKDRLRDFKNLVVLIGPTAKLPMGNRKLLIVGTCLKKYKHKGIYIHGCPPTPYRPAGTGSLEDALSQMLQEEE</sequence>
<accession>X1J3R5</accession>
<proteinExistence type="predicted"/>
<feature type="domain" description="DUF362" evidence="1">
    <location>
        <begin position="2"/>
        <end position="62"/>
    </location>
</feature>
<reference evidence="2" key="1">
    <citation type="journal article" date="2014" name="Front. Microbiol.">
        <title>High frequency of phylogenetically diverse reductive dehalogenase-homologous genes in deep subseafloor sedimentary metagenomes.</title>
        <authorList>
            <person name="Kawai M."/>
            <person name="Futagami T."/>
            <person name="Toyoda A."/>
            <person name="Takaki Y."/>
            <person name="Nishi S."/>
            <person name="Hori S."/>
            <person name="Arai W."/>
            <person name="Tsubouchi T."/>
            <person name="Morono Y."/>
            <person name="Uchiyama I."/>
            <person name="Ito T."/>
            <person name="Fujiyama A."/>
            <person name="Inagaki F."/>
            <person name="Takami H."/>
        </authorList>
    </citation>
    <scope>NUCLEOTIDE SEQUENCE</scope>
    <source>
        <strain evidence="2">Expedition CK06-06</strain>
    </source>
</reference>
<gene>
    <name evidence="2" type="ORF">S03H2_56782</name>
</gene>
<comment type="caution">
    <text evidence="2">The sequence shown here is derived from an EMBL/GenBank/DDBJ whole genome shotgun (WGS) entry which is preliminary data.</text>
</comment>
<dbReference type="EMBL" id="BARU01036358">
    <property type="protein sequence ID" value="GAH89361.1"/>
    <property type="molecule type" value="Genomic_DNA"/>
</dbReference>
<dbReference type="InterPro" id="IPR007160">
    <property type="entry name" value="DUF362"/>
</dbReference>